<evidence type="ECO:0000313" key="3">
    <source>
        <dbReference type="EMBL" id="SVD70926.1"/>
    </source>
</evidence>
<organism evidence="3">
    <name type="scientific">marine metagenome</name>
    <dbReference type="NCBI Taxonomy" id="408172"/>
    <lineage>
        <taxon>unclassified sequences</taxon>
        <taxon>metagenomes</taxon>
        <taxon>ecological metagenomes</taxon>
    </lineage>
</organism>
<accession>A0A382XIC3</accession>
<evidence type="ECO:0000256" key="1">
    <source>
        <dbReference type="ARBA" id="ARBA00008005"/>
    </source>
</evidence>
<gene>
    <name evidence="3" type="ORF">METZ01_LOCUS423780</name>
</gene>
<sequence length="71" mass="7777">MVEPFLRDVQGRRGITDFLVVCDESNNPGSVVDRNEFVADIFVKPARSINFISLNFIATKTGVAFSEVVGA</sequence>
<protein>
    <recommendedName>
        <fullName evidence="2">Tail sheath protein C-terminal domain-containing protein</fullName>
    </recommendedName>
</protein>
<dbReference type="InterPro" id="IPR020287">
    <property type="entry name" value="Tail_sheath_C"/>
</dbReference>
<feature type="domain" description="Tail sheath protein C-terminal" evidence="2">
    <location>
        <begin position="3"/>
        <end position="57"/>
    </location>
</feature>
<dbReference type="AlphaFoldDB" id="A0A382XIC3"/>
<evidence type="ECO:0000259" key="2">
    <source>
        <dbReference type="Pfam" id="PF17482"/>
    </source>
</evidence>
<dbReference type="Pfam" id="PF17482">
    <property type="entry name" value="Phage_sheath_1C"/>
    <property type="match status" value="1"/>
</dbReference>
<comment type="similarity">
    <text evidence="1">Belongs to the myoviridae tail sheath protein family.</text>
</comment>
<name>A0A382XIC3_9ZZZZ</name>
<reference evidence="3" key="1">
    <citation type="submission" date="2018-05" db="EMBL/GenBank/DDBJ databases">
        <authorList>
            <person name="Lanie J.A."/>
            <person name="Ng W.-L."/>
            <person name="Kazmierczak K.M."/>
            <person name="Andrzejewski T.M."/>
            <person name="Davidsen T.M."/>
            <person name="Wayne K.J."/>
            <person name="Tettelin H."/>
            <person name="Glass J.I."/>
            <person name="Rusch D."/>
            <person name="Podicherti R."/>
            <person name="Tsui H.-C.T."/>
            <person name="Winkler M.E."/>
        </authorList>
    </citation>
    <scope>NUCLEOTIDE SEQUENCE</scope>
</reference>
<proteinExistence type="inferred from homology"/>
<dbReference type="EMBL" id="UINC01168083">
    <property type="protein sequence ID" value="SVD70926.1"/>
    <property type="molecule type" value="Genomic_DNA"/>
</dbReference>